<feature type="compositionally biased region" description="Basic residues" evidence="2">
    <location>
        <begin position="64"/>
        <end position="73"/>
    </location>
</feature>
<keyword evidence="1" id="KW-0175">Coiled coil</keyword>
<name>A0A6T7CS74_BIGNA</name>
<dbReference type="EMBL" id="HBHA01001075">
    <property type="protein sequence ID" value="CAD9578690.1"/>
    <property type="molecule type" value="Transcribed_RNA"/>
</dbReference>
<protein>
    <submittedName>
        <fullName evidence="3">Uncharacterized protein</fullName>
    </submittedName>
</protein>
<feature type="region of interest" description="Disordered" evidence="2">
    <location>
        <begin position="44"/>
        <end position="111"/>
    </location>
</feature>
<organism evidence="3">
    <name type="scientific">Bigelowiella natans</name>
    <name type="common">Pedinomonas minutissima</name>
    <name type="synonym">Chlorarachnion sp. (strain CCMP621)</name>
    <dbReference type="NCBI Taxonomy" id="227086"/>
    <lineage>
        <taxon>Eukaryota</taxon>
        <taxon>Sar</taxon>
        <taxon>Rhizaria</taxon>
        <taxon>Cercozoa</taxon>
        <taxon>Chlorarachniophyceae</taxon>
        <taxon>Bigelowiella</taxon>
    </lineage>
</organism>
<evidence type="ECO:0000313" key="3">
    <source>
        <dbReference type="EMBL" id="CAD9578690.1"/>
    </source>
</evidence>
<accession>A0A6T7CS74</accession>
<reference evidence="3" key="1">
    <citation type="submission" date="2021-01" db="EMBL/GenBank/DDBJ databases">
        <authorList>
            <person name="Corre E."/>
            <person name="Pelletier E."/>
            <person name="Niang G."/>
            <person name="Scheremetjew M."/>
            <person name="Finn R."/>
            <person name="Kale V."/>
            <person name="Holt S."/>
            <person name="Cochrane G."/>
            <person name="Meng A."/>
            <person name="Brown T."/>
            <person name="Cohen L."/>
        </authorList>
    </citation>
    <scope>NUCLEOTIDE SEQUENCE</scope>
    <source>
        <strain evidence="3">CCMP1258.1</strain>
    </source>
</reference>
<feature type="coiled-coil region" evidence="1">
    <location>
        <begin position="145"/>
        <end position="210"/>
    </location>
</feature>
<gene>
    <name evidence="3" type="ORF">BIGN1055_LOCUS684</name>
</gene>
<evidence type="ECO:0000256" key="2">
    <source>
        <dbReference type="SAM" id="MobiDB-lite"/>
    </source>
</evidence>
<sequence length="514" mass="58461">MGDNGRKQKDSCACRPRGMGFLMCFSQDQIKQHKNAKDIQELKRQRDELREQLEQLEEPDQHRSGSRVRRPGRTKIGGSNLARPRPTRPRRSEGDDANGGRFSSSMGGTMDEAAKMQGTIDLLKEQQKIQKEAHTHTVLKKDEELKAKDIEIHHLRERLEKMEAEQAGIRDKARRADEQSDQIDAMHTRVKALEKQIVQRDEKIRNLDTNPEKFMQLQKYVHEELTRYVERIMRSLEECRKQQKEAYSIISELRKAITIEIARKVEVLGKKLEASSEEGDAWGSRLSQQDVTLQKLKKELRELRAQTHKVDVTFEAFKQQQSLQKLQTDSASSVGSGPSPLPESSLKSSTSEPSFDQKQQQQHKFDGMKADVSRIDAAAIARQEQVDSMIENNTFMKKELDKRSQETESSISELLTVSRKNSNANSYVNDATRRLDNTQSRLDDQIQPAATRADKLVTNLSEKMLAGGGNPADIEHLSRSSPGGYYYSGEGDGSQSSSWLGNFSVLNNIKFTWD</sequence>
<feature type="compositionally biased region" description="Basic and acidic residues" evidence="2">
    <location>
        <begin position="44"/>
        <end position="63"/>
    </location>
</feature>
<proteinExistence type="predicted"/>
<dbReference type="AlphaFoldDB" id="A0A6T7CS74"/>
<feature type="compositionally biased region" description="Low complexity" evidence="2">
    <location>
        <begin position="330"/>
        <end position="362"/>
    </location>
</feature>
<feature type="coiled-coil region" evidence="1">
    <location>
        <begin position="286"/>
        <end position="313"/>
    </location>
</feature>
<feature type="region of interest" description="Disordered" evidence="2">
    <location>
        <begin position="325"/>
        <end position="368"/>
    </location>
</feature>
<evidence type="ECO:0000256" key="1">
    <source>
        <dbReference type="SAM" id="Coils"/>
    </source>
</evidence>